<organism evidence="2 3">
    <name type="scientific">Callosobruchus maculatus</name>
    <name type="common">Southern cowpea weevil</name>
    <name type="synonym">Pulse bruchid</name>
    <dbReference type="NCBI Taxonomy" id="64391"/>
    <lineage>
        <taxon>Eukaryota</taxon>
        <taxon>Metazoa</taxon>
        <taxon>Ecdysozoa</taxon>
        <taxon>Arthropoda</taxon>
        <taxon>Hexapoda</taxon>
        <taxon>Insecta</taxon>
        <taxon>Pterygota</taxon>
        <taxon>Neoptera</taxon>
        <taxon>Endopterygota</taxon>
        <taxon>Coleoptera</taxon>
        <taxon>Polyphaga</taxon>
        <taxon>Cucujiformia</taxon>
        <taxon>Chrysomeloidea</taxon>
        <taxon>Chrysomelidae</taxon>
        <taxon>Bruchinae</taxon>
        <taxon>Bruchini</taxon>
        <taxon>Callosobruchus</taxon>
    </lineage>
</organism>
<dbReference type="OrthoDB" id="10253869at2759"/>
<proteinExistence type="predicted"/>
<evidence type="ECO:0000256" key="1">
    <source>
        <dbReference type="SAM" id="MobiDB-lite"/>
    </source>
</evidence>
<keyword evidence="3" id="KW-1185">Reference proteome</keyword>
<feature type="compositionally biased region" description="Basic and acidic residues" evidence="1">
    <location>
        <begin position="45"/>
        <end position="54"/>
    </location>
</feature>
<feature type="region of interest" description="Disordered" evidence="1">
    <location>
        <begin position="40"/>
        <end position="78"/>
    </location>
</feature>
<feature type="non-terminal residue" evidence="2">
    <location>
        <position position="1"/>
    </location>
</feature>
<dbReference type="AlphaFoldDB" id="A0A653CE19"/>
<evidence type="ECO:0000313" key="3">
    <source>
        <dbReference type="Proteomes" id="UP000410492"/>
    </source>
</evidence>
<protein>
    <submittedName>
        <fullName evidence="2">Uncharacterized protein</fullName>
    </submittedName>
</protein>
<name>A0A653CE19_CALMS</name>
<gene>
    <name evidence="2" type="ORF">CALMAC_LOCUS8376</name>
</gene>
<evidence type="ECO:0000313" key="2">
    <source>
        <dbReference type="EMBL" id="VEN46202.1"/>
    </source>
</evidence>
<dbReference type="Proteomes" id="UP000410492">
    <property type="component" value="Unassembled WGS sequence"/>
</dbReference>
<sequence>RAAGTCIRCTTEPTNLDIWRSTTNRGTSRTVFVKGSVTCETIPGEDDRPRDGSKHLSRTTSGTKDPRHTTPKSLCLTI</sequence>
<reference evidence="2 3" key="1">
    <citation type="submission" date="2019-01" db="EMBL/GenBank/DDBJ databases">
        <authorList>
            <person name="Sayadi A."/>
        </authorList>
    </citation>
    <scope>NUCLEOTIDE SEQUENCE [LARGE SCALE GENOMIC DNA]</scope>
</reference>
<accession>A0A653CE19</accession>
<dbReference type="EMBL" id="CAACVG010007589">
    <property type="protein sequence ID" value="VEN46202.1"/>
    <property type="molecule type" value="Genomic_DNA"/>
</dbReference>